<feature type="compositionally biased region" description="Basic residues" evidence="1">
    <location>
        <begin position="52"/>
        <end position="62"/>
    </location>
</feature>
<keyword evidence="3" id="KW-1185">Reference proteome</keyword>
<dbReference type="PANTHER" id="PTHR15696">
    <property type="entry name" value="SMG-7 SUPPRESSOR WITH MORPHOLOGICAL EFFECT ON GENITALIA PROTEIN 7"/>
    <property type="match status" value="1"/>
</dbReference>
<evidence type="ECO:0008006" key="4">
    <source>
        <dbReference type="Google" id="ProtNLM"/>
    </source>
</evidence>
<organism evidence="2 3">
    <name type="scientific">Aspergillus nanangensis</name>
    <dbReference type="NCBI Taxonomy" id="2582783"/>
    <lineage>
        <taxon>Eukaryota</taxon>
        <taxon>Fungi</taxon>
        <taxon>Dikarya</taxon>
        <taxon>Ascomycota</taxon>
        <taxon>Pezizomycotina</taxon>
        <taxon>Eurotiomycetes</taxon>
        <taxon>Eurotiomycetidae</taxon>
        <taxon>Eurotiales</taxon>
        <taxon>Aspergillaceae</taxon>
        <taxon>Aspergillus</taxon>
        <taxon>Aspergillus subgen. Circumdati</taxon>
    </lineage>
</organism>
<name>A0AAD4GXN9_ASPNN</name>
<dbReference type="GO" id="GO:0042162">
    <property type="term" value="F:telomeric DNA binding"/>
    <property type="evidence" value="ECO:0007669"/>
    <property type="project" value="TreeGrafter"/>
</dbReference>
<accession>A0AAD4GXN9</accession>
<feature type="region of interest" description="Disordered" evidence="1">
    <location>
        <begin position="1"/>
        <end position="177"/>
    </location>
</feature>
<feature type="compositionally biased region" description="Polar residues" evidence="1">
    <location>
        <begin position="1"/>
        <end position="24"/>
    </location>
</feature>
<dbReference type="GO" id="GO:0070034">
    <property type="term" value="F:telomerase RNA binding"/>
    <property type="evidence" value="ECO:0007669"/>
    <property type="project" value="TreeGrafter"/>
</dbReference>
<dbReference type="GO" id="GO:0005697">
    <property type="term" value="C:telomerase holoenzyme complex"/>
    <property type="evidence" value="ECO:0007669"/>
    <property type="project" value="TreeGrafter"/>
</dbReference>
<evidence type="ECO:0000256" key="1">
    <source>
        <dbReference type="SAM" id="MobiDB-lite"/>
    </source>
</evidence>
<dbReference type="Gene3D" id="1.25.40.10">
    <property type="entry name" value="Tetratricopeptide repeat domain"/>
    <property type="match status" value="1"/>
</dbReference>
<sequence length="746" mass="83941">MGSSITNRARHSGTSNTFSLNRPNSAGAVPPDFASDALSEHGADFASATPSRTHRQLWKGRPTHSASPDRPISRTAAENRMGKSNFGDSDPHLAKIPHPRFSAGSAGDEAGPSRSHHPMVRSSPIPNDGAGPSHHTTVRPPEGSLTTRRSRESRESLSYGQESARGLSNDQKSAGGFSAVAGGTASHGTFLQPETHPITEEQLINEVRGIYAGLVMVEKKCIEIDKQQSESKANLTDQQWQALIALHRTLLQEHHDFFMASQHPTASPVLRRLAEKYAMPARMWRYGIHSFLELLRHRLPDSLDHMLTFIYLAYSMMTLLYETVPAFQETWIECLGDLSRYRMAVEEFDLKEREVWTDVARYWYNTAADKNPDVGRIQHHLAVLSRPYILQQLFFYTKSLVTVRSFSGTRESILLLFTPLLQGPRPSNHPPLITAFVSAHGALFNRDTSTRVITSTGEFLSPLDKFINRLGPTFRMQGVHIASSNIAAMLEYGHPNAFLPLEFQQANMQSSKDLGDIYQAAHKNWTPTQDPQKVMSDFQALNDPEFPSRFAFYGSCLTFETLSIFLDQIGDQNVFPAFNVSLSFLWCLARTTNGMKYAEAIVPWSKIVNCLNTMIRPWLEMQYAEQDEFPISNDTKWTPEDFLVRGQIWNQGYYPSGFFENSPTEDEGRNIELPSLSLSRIYRCLWLGVRLAKFNRWITYQSGPESRGFSATTFALELETLSKTHQPFTITAGRETARSDVQMQGS</sequence>
<dbReference type="SUPFAM" id="SSF48452">
    <property type="entry name" value="TPR-like"/>
    <property type="match status" value="1"/>
</dbReference>
<dbReference type="EMBL" id="VCAU01000005">
    <property type="protein sequence ID" value="KAF9894029.1"/>
    <property type="molecule type" value="Genomic_DNA"/>
</dbReference>
<gene>
    <name evidence="2" type="ORF">FE257_009001</name>
</gene>
<dbReference type="FunFam" id="1.25.40.10:FF:000202">
    <property type="entry name" value="Unplaced genomic scaffold supercont1.7, whole genome shotgun sequence"/>
    <property type="match status" value="1"/>
</dbReference>
<dbReference type="Proteomes" id="UP001194746">
    <property type="component" value="Unassembled WGS sequence"/>
</dbReference>
<comment type="caution">
    <text evidence="2">The sequence shown here is derived from an EMBL/GenBank/DDBJ whole genome shotgun (WGS) entry which is preliminary data.</text>
</comment>
<reference evidence="2" key="1">
    <citation type="journal article" date="2019" name="Beilstein J. Org. Chem.">
        <title>Nanangenines: drimane sesquiterpenoids as the dominant metabolite cohort of a novel Australian fungus, Aspergillus nanangensis.</title>
        <authorList>
            <person name="Lacey H.J."/>
            <person name="Gilchrist C.L.M."/>
            <person name="Crombie A."/>
            <person name="Kalaitzis J.A."/>
            <person name="Vuong D."/>
            <person name="Rutledge P.J."/>
            <person name="Turner P."/>
            <person name="Pitt J.I."/>
            <person name="Lacey E."/>
            <person name="Chooi Y.H."/>
            <person name="Piggott A.M."/>
        </authorList>
    </citation>
    <scope>NUCLEOTIDE SEQUENCE</scope>
    <source>
        <strain evidence="2">MST-FP2251</strain>
    </source>
</reference>
<dbReference type="AlphaFoldDB" id="A0AAD4GXN9"/>
<evidence type="ECO:0000313" key="3">
    <source>
        <dbReference type="Proteomes" id="UP001194746"/>
    </source>
</evidence>
<dbReference type="InterPro" id="IPR011990">
    <property type="entry name" value="TPR-like_helical_dom_sf"/>
</dbReference>
<dbReference type="InterPro" id="IPR045153">
    <property type="entry name" value="Est1/Ebs1-like"/>
</dbReference>
<protein>
    <recommendedName>
        <fullName evidence="4">DNA/RNA-binding domain-containing protein</fullName>
    </recommendedName>
</protein>
<proteinExistence type="predicted"/>
<dbReference type="GO" id="GO:0000184">
    <property type="term" value="P:nuclear-transcribed mRNA catabolic process, nonsense-mediated decay"/>
    <property type="evidence" value="ECO:0007669"/>
    <property type="project" value="TreeGrafter"/>
</dbReference>
<reference evidence="2" key="2">
    <citation type="submission" date="2020-02" db="EMBL/GenBank/DDBJ databases">
        <authorList>
            <person name="Gilchrist C.L.M."/>
            <person name="Chooi Y.-H."/>
        </authorList>
    </citation>
    <scope>NUCLEOTIDE SEQUENCE</scope>
    <source>
        <strain evidence="2">MST-FP2251</strain>
    </source>
</reference>
<dbReference type="PANTHER" id="PTHR15696:SF0">
    <property type="entry name" value="TELOMERASE-BINDING PROTEIN EST1A"/>
    <property type="match status" value="1"/>
</dbReference>
<evidence type="ECO:0000313" key="2">
    <source>
        <dbReference type="EMBL" id="KAF9894029.1"/>
    </source>
</evidence>